<dbReference type="RefSeq" id="WP_041058437.1">
    <property type="nucleotide sequence ID" value="NZ_JXAL01000001.1"/>
</dbReference>
<accession>A0ABR5A8E6</accession>
<evidence type="ECO:0000256" key="2">
    <source>
        <dbReference type="ARBA" id="ARBA00022478"/>
    </source>
</evidence>
<dbReference type="Pfam" id="PF00309">
    <property type="entry name" value="Sigma54_AID"/>
    <property type="match status" value="1"/>
</dbReference>
<dbReference type="NCBIfam" id="TIGR02395">
    <property type="entry name" value="rpoN_sigma"/>
    <property type="match status" value="1"/>
</dbReference>
<dbReference type="InterPro" id="IPR007634">
    <property type="entry name" value="RNA_pol_sigma_54_DNA-bd"/>
</dbReference>
<dbReference type="Pfam" id="PF04963">
    <property type="entry name" value="Sigma54_CBD"/>
    <property type="match status" value="1"/>
</dbReference>
<protein>
    <recommendedName>
        <fullName evidence="13">DNA-directed RNA polymerase subunit sigma</fullName>
    </recommendedName>
</protein>
<gene>
    <name evidence="11" type="ORF">SD71_00790</name>
</gene>
<evidence type="ECO:0000256" key="7">
    <source>
        <dbReference type="ARBA" id="ARBA00023125"/>
    </source>
</evidence>
<evidence type="ECO:0000259" key="9">
    <source>
        <dbReference type="Pfam" id="PF04552"/>
    </source>
</evidence>
<dbReference type="PROSITE" id="PS00718">
    <property type="entry name" value="SIGMA54_2"/>
    <property type="match status" value="1"/>
</dbReference>
<comment type="similarity">
    <text evidence="1">Belongs to the sigma-54 factor family.</text>
</comment>
<dbReference type="Gene3D" id="1.10.10.60">
    <property type="entry name" value="Homeodomain-like"/>
    <property type="match status" value="1"/>
</dbReference>
<dbReference type="PRINTS" id="PR00045">
    <property type="entry name" value="SIGMA54FCT"/>
</dbReference>
<dbReference type="Pfam" id="PF04552">
    <property type="entry name" value="Sigma54_DBD"/>
    <property type="match status" value="1"/>
</dbReference>
<dbReference type="PIRSF" id="PIRSF000774">
    <property type="entry name" value="RpoN"/>
    <property type="match status" value="1"/>
</dbReference>
<dbReference type="InterPro" id="IPR000394">
    <property type="entry name" value="RNA_pol_sigma_54"/>
</dbReference>
<reference evidence="11 12" key="1">
    <citation type="submission" date="2014-12" db="EMBL/GenBank/DDBJ databases">
        <title>Draft genome sequence of Cohnella kolymensis strain B-2846.</title>
        <authorList>
            <person name="Karlyshev A.V."/>
            <person name="Kudryashova E.B."/>
        </authorList>
    </citation>
    <scope>NUCLEOTIDE SEQUENCE [LARGE SCALE GENOMIC DNA]</scope>
    <source>
        <strain evidence="11 12">VKM B-2846</strain>
    </source>
</reference>
<dbReference type="PANTHER" id="PTHR32248">
    <property type="entry name" value="RNA POLYMERASE SIGMA-54 FACTOR"/>
    <property type="match status" value="1"/>
</dbReference>
<keyword evidence="5" id="KW-0805">Transcription regulation</keyword>
<evidence type="ECO:0000313" key="12">
    <source>
        <dbReference type="Proteomes" id="UP000054526"/>
    </source>
</evidence>
<keyword evidence="8" id="KW-0804">Transcription</keyword>
<dbReference type="PANTHER" id="PTHR32248:SF4">
    <property type="entry name" value="RNA POLYMERASE SIGMA-54 FACTOR"/>
    <property type="match status" value="1"/>
</dbReference>
<sequence>MRQGLQLTQQLNMKLMLKPELQQSLHILQLSNYDLIQYLNEEAMENPVLEIEAPPISLTAMGKSSQYIKRGADTLWGVQARKETLEHILLSQLRMANNPAHLYKIAAFLAGNLDDAGYLRISAADTAACLAQPEEAVEQALAILQSLEPAGVGARDLRECLLLQIARDPLAVSGADKVVGEYLQLLAQAKLDKIALQTKLPLSEVNRIAAYIRGLQPRPWSASGSEEVVYTVPDAFIYQEDGKTVIRMNQGALPQLTLNRQWDSVPFMKEKLKSAMSIVHGLKQRQVTLYRVILAIFDEQASFLSQGEKALKPLTLRVVSERLQVHESTVSRAVQGKFVRTQFGVFELKQFFCSALATDSGEHASAKRVKIRLKELIARENKQSPLSDQKLVDILNREGVRISRRTVTKYREELNVLSSSLRKRMEG</sequence>
<dbReference type="Gene3D" id="1.10.10.1330">
    <property type="entry name" value="RNA polymerase sigma-54 factor, core-binding domain"/>
    <property type="match status" value="1"/>
</dbReference>
<dbReference type="EMBL" id="JXAL01000001">
    <property type="protein sequence ID" value="KIL37279.1"/>
    <property type="molecule type" value="Genomic_DNA"/>
</dbReference>
<keyword evidence="2" id="KW-0240">DNA-directed RNA polymerase</keyword>
<keyword evidence="6" id="KW-0731">Sigma factor</keyword>
<evidence type="ECO:0000256" key="1">
    <source>
        <dbReference type="ARBA" id="ARBA00008798"/>
    </source>
</evidence>
<evidence type="ECO:0000259" key="10">
    <source>
        <dbReference type="Pfam" id="PF04963"/>
    </source>
</evidence>
<keyword evidence="3" id="KW-0808">Transferase</keyword>
<proteinExistence type="inferred from homology"/>
<evidence type="ECO:0000256" key="8">
    <source>
        <dbReference type="ARBA" id="ARBA00023163"/>
    </source>
</evidence>
<organism evidence="11 12">
    <name type="scientific">Cohnella kolymensis</name>
    <dbReference type="NCBI Taxonomy" id="1590652"/>
    <lineage>
        <taxon>Bacteria</taxon>
        <taxon>Bacillati</taxon>
        <taxon>Bacillota</taxon>
        <taxon>Bacilli</taxon>
        <taxon>Bacillales</taxon>
        <taxon>Paenibacillaceae</taxon>
        <taxon>Cohnella</taxon>
    </lineage>
</organism>
<dbReference type="PROSITE" id="PS50044">
    <property type="entry name" value="SIGMA54_3"/>
    <property type="match status" value="1"/>
</dbReference>
<evidence type="ECO:0000256" key="5">
    <source>
        <dbReference type="ARBA" id="ARBA00023015"/>
    </source>
</evidence>
<evidence type="ECO:0000256" key="6">
    <source>
        <dbReference type="ARBA" id="ARBA00023082"/>
    </source>
</evidence>
<feature type="domain" description="RNA polymerase sigma factor 54 DNA-binding" evidence="9">
    <location>
        <begin position="267"/>
        <end position="424"/>
    </location>
</feature>
<name>A0ABR5A8E6_9BACL</name>
<evidence type="ECO:0000256" key="3">
    <source>
        <dbReference type="ARBA" id="ARBA00022679"/>
    </source>
</evidence>
<keyword evidence="7" id="KW-0238">DNA-binding</keyword>
<dbReference type="Proteomes" id="UP000054526">
    <property type="component" value="Unassembled WGS sequence"/>
</dbReference>
<keyword evidence="4" id="KW-0548">Nucleotidyltransferase</keyword>
<evidence type="ECO:0000256" key="4">
    <source>
        <dbReference type="ARBA" id="ARBA00022695"/>
    </source>
</evidence>
<dbReference type="InterPro" id="IPR007046">
    <property type="entry name" value="RNA_pol_sigma_54_core-bd"/>
</dbReference>
<evidence type="ECO:0008006" key="13">
    <source>
        <dbReference type="Google" id="ProtNLM"/>
    </source>
</evidence>
<keyword evidence="12" id="KW-1185">Reference proteome</keyword>
<comment type="caution">
    <text evidence="11">The sequence shown here is derived from an EMBL/GenBank/DDBJ whole genome shotgun (WGS) entry which is preliminary data.</text>
</comment>
<feature type="domain" description="RNA polymerase sigma factor 54 core-binding" evidence="10">
    <location>
        <begin position="79"/>
        <end position="261"/>
    </location>
</feature>
<dbReference type="InterPro" id="IPR038709">
    <property type="entry name" value="RpoN_core-bd_sf"/>
</dbReference>
<evidence type="ECO:0000313" key="11">
    <source>
        <dbReference type="EMBL" id="KIL37279.1"/>
    </source>
</evidence>